<feature type="transmembrane region" description="Helical" evidence="6">
    <location>
        <begin position="42"/>
        <end position="63"/>
    </location>
</feature>
<name>A0ABS7L0S9_CLOSR</name>
<evidence type="ECO:0000256" key="6">
    <source>
        <dbReference type="RuleBase" id="RU363041"/>
    </source>
</evidence>
<keyword evidence="6" id="KW-1003">Cell membrane</keyword>
<accession>A0ABS7L0S9</accession>
<dbReference type="PANTHER" id="PTHR43701">
    <property type="entry name" value="MEMBRANE TRANSPORTER PROTEIN MJ0441-RELATED"/>
    <property type="match status" value="1"/>
</dbReference>
<keyword evidence="3 6" id="KW-0812">Transmembrane</keyword>
<dbReference type="EMBL" id="JAIKTU010000010">
    <property type="protein sequence ID" value="MBY0756347.1"/>
    <property type="molecule type" value="Genomic_DNA"/>
</dbReference>
<evidence type="ECO:0000313" key="7">
    <source>
        <dbReference type="EMBL" id="MBY0756347.1"/>
    </source>
</evidence>
<keyword evidence="4 6" id="KW-1133">Transmembrane helix</keyword>
<feature type="transmembrane region" description="Helical" evidence="6">
    <location>
        <begin position="239"/>
        <end position="256"/>
    </location>
</feature>
<evidence type="ECO:0000313" key="8">
    <source>
        <dbReference type="Proteomes" id="UP001299068"/>
    </source>
</evidence>
<feature type="transmembrane region" description="Helical" evidence="6">
    <location>
        <begin position="75"/>
        <end position="94"/>
    </location>
</feature>
<sequence length="259" mass="27539">MEIVYFLLAVIATTIGAAAGIGGGIVIKPVLDSISSYSLPTVNLLSSATIFAMAVVSIGKQIAKKDKIDVKRTMIIAGGSIIGGVIGQNILKILVSINKHSESVSILQSTLIIVLLLSVFFYMRVKDRIKKRDLNSSLIIAIIGIILGAISAFLGIGGGPINVAIFATLFSMDTKEAARNSIIVILFSQGAKILSIAVTTGFSSYNLKVLPVMVIGGILGGFLGYKLNKNLSEKNIMRIFNATIILIVFISSYSIYRVI</sequence>
<reference evidence="7 8" key="1">
    <citation type="journal article" date="2021" name="Cell Host Microbe">
        <title>in vivo commensal control of Clostridioides difficile virulence.</title>
        <authorList>
            <person name="Girinathan B.P."/>
            <person name="Dibenedetto N."/>
            <person name="Worley J.N."/>
            <person name="Peltier J."/>
            <person name="Arrieta-Ortiz M.L."/>
            <person name="Rupa Christinal Immanuel S."/>
            <person name="Lavin R."/>
            <person name="Delaney M.L."/>
            <person name="Cummins C."/>
            <person name="Hoffmann M."/>
            <person name="Luo Y."/>
            <person name="Gonzalez-Escalona N."/>
            <person name="Allard M."/>
            <person name="Onderdonk A.B."/>
            <person name="Gerber G.K."/>
            <person name="Sonenshein A.L."/>
            <person name="Baliga N."/>
            <person name="Dupuy B."/>
            <person name="Bry L."/>
        </authorList>
    </citation>
    <scope>NUCLEOTIDE SEQUENCE [LARGE SCALE GENOMIC DNA]</scope>
    <source>
        <strain evidence="7 8">DSM 599</strain>
    </source>
</reference>
<evidence type="ECO:0000256" key="3">
    <source>
        <dbReference type="ARBA" id="ARBA00022692"/>
    </source>
</evidence>
<dbReference type="Pfam" id="PF01925">
    <property type="entry name" value="TauE"/>
    <property type="match status" value="1"/>
</dbReference>
<evidence type="ECO:0000256" key="1">
    <source>
        <dbReference type="ARBA" id="ARBA00004141"/>
    </source>
</evidence>
<protein>
    <recommendedName>
        <fullName evidence="6">Probable membrane transporter protein</fullName>
    </recommendedName>
</protein>
<evidence type="ECO:0000256" key="2">
    <source>
        <dbReference type="ARBA" id="ARBA00009142"/>
    </source>
</evidence>
<evidence type="ECO:0000256" key="4">
    <source>
        <dbReference type="ARBA" id="ARBA00022989"/>
    </source>
</evidence>
<evidence type="ECO:0000256" key="5">
    <source>
        <dbReference type="ARBA" id="ARBA00023136"/>
    </source>
</evidence>
<dbReference type="RefSeq" id="WP_221861600.1">
    <property type="nucleotide sequence ID" value="NZ_JAIKTU010000010.1"/>
</dbReference>
<comment type="subcellular location">
    <subcellularLocation>
        <location evidence="6">Cell membrane</location>
        <topology evidence="6">Multi-pass membrane protein</topology>
    </subcellularLocation>
    <subcellularLocation>
        <location evidence="1">Membrane</location>
        <topology evidence="1">Multi-pass membrane protein</topology>
    </subcellularLocation>
</comment>
<comment type="similarity">
    <text evidence="2 6">Belongs to the 4-toluene sulfonate uptake permease (TSUP) (TC 2.A.102) family.</text>
</comment>
<dbReference type="InterPro" id="IPR051598">
    <property type="entry name" value="TSUP/Inactive_protease-like"/>
</dbReference>
<gene>
    <name evidence="7" type="ORF">K5V21_12900</name>
</gene>
<dbReference type="PANTHER" id="PTHR43701:SF2">
    <property type="entry name" value="MEMBRANE TRANSPORTER PROTEIN YJNA-RELATED"/>
    <property type="match status" value="1"/>
</dbReference>
<feature type="transmembrane region" description="Helical" evidence="6">
    <location>
        <begin position="106"/>
        <end position="125"/>
    </location>
</feature>
<dbReference type="InterPro" id="IPR002781">
    <property type="entry name" value="TM_pro_TauE-like"/>
</dbReference>
<keyword evidence="8" id="KW-1185">Reference proteome</keyword>
<feature type="transmembrane region" description="Helical" evidence="6">
    <location>
        <begin position="182"/>
        <end position="202"/>
    </location>
</feature>
<comment type="caution">
    <text evidence="7">The sequence shown here is derived from an EMBL/GenBank/DDBJ whole genome shotgun (WGS) entry which is preliminary data.</text>
</comment>
<organism evidence="7 8">
    <name type="scientific">Clostridium sardiniense</name>
    <name type="common">Clostridium absonum</name>
    <dbReference type="NCBI Taxonomy" id="29369"/>
    <lineage>
        <taxon>Bacteria</taxon>
        <taxon>Bacillati</taxon>
        <taxon>Bacillota</taxon>
        <taxon>Clostridia</taxon>
        <taxon>Eubacteriales</taxon>
        <taxon>Clostridiaceae</taxon>
        <taxon>Clostridium</taxon>
    </lineage>
</organism>
<keyword evidence="5 6" id="KW-0472">Membrane</keyword>
<feature type="transmembrane region" description="Helical" evidence="6">
    <location>
        <begin position="137"/>
        <end position="170"/>
    </location>
</feature>
<proteinExistence type="inferred from homology"/>
<dbReference type="Proteomes" id="UP001299068">
    <property type="component" value="Unassembled WGS sequence"/>
</dbReference>
<feature type="transmembrane region" description="Helical" evidence="6">
    <location>
        <begin position="209"/>
        <end position="227"/>
    </location>
</feature>